<dbReference type="AlphaFoldDB" id="A0A3S5AFL0"/>
<dbReference type="OrthoDB" id="5970620at2759"/>
<sequence>EHCYIIASDYASSCRDVARLVQKAPARTLVILSSSGIFSFIWRNCPTEDDYYDSLITASHDIWSVPQSIRNPSSYSYVCKRIEMLESQRLRTTNFGLFRVAWWEEAAKECCLYSEKCIYRFPANGGGDYTSLLRFILFDVSNSANASLFVLWSITTSILANGTMIFSPNLPSECFLSWPIDDNRTHNKTTLPEADHRANDKPTTSTDLDYSKCPNMIKLGDLFRSESDHAETTFSESEWEVIDEEIIYSECKGALEPGIIKSGQIIRFVDLDSECPIAQIGPAVFKGTYTDTVGTILCFAKTSNLTNAEEISLKDHNVVTCGKTPNQFEHSFIS</sequence>
<dbReference type="InterPro" id="IPR019481">
    <property type="entry name" value="TFIIIC_triple_barrel"/>
</dbReference>
<accession>A0A3S5AFL0</accession>
<reference evidence="3" key="1">
    <citation type="submission" date="2018-11" db="EMBL/GenBank/DDBJ databases">
        <authorList>
            <consortium name="Pathogen Informatics"/>
        </authorList>
    </citation>
    <scope>NUCLEOTIDE SEQUENCE</scope>
</reference>
<dbReference type="PANTHER" id="PTHR21435:SF1">
    <property type="entry name" value="MITOCHONDRIAL IMPORT INNER MEMBRANE TRANSLOCASE SUBUNIT TIM29"/>
    <property type="match status" value="1"/>
</dbReference>
<keyword evidence="4" id="KW-1185">Reference proteome</keyword>
<dbReference type="EMBL" id="CAAALY010040562">
    <property type="protein sequence ID" value="VEL19192.1"/>
    <property type="molecule type" value="Genomic_DNA"/>
</dbReference>
<evidence type="ECO:0000256" key="1">
    <source>
        <dbReference type="SAM" id="MobiDB-lite"/>
    </source>
</evidence>
<comment type="caution">
    <text evidence="3">The sequence shown here is derived from an EMBL/GenBank/DDBJ whole genome shotgun (WGS) entry which is preliminary data.</text>
</comment>
<dbReference type="Proteomes" id="UP000784294">
    <property type="component" value="Unassembled WGS sequence"/>
</dbReference>
<dbReference type="PANTHER" id="PTHR21435">
    <property type="entry name" value="MITOCHONDRIAL IMPORT INNER MEMBRANE TRANSLOCASE SUBUNIT TIM29"/>
    <property type="match status" value="1"/>
</dbReference>
<proteinExistence type="predicted"/>
<name>A0A3S5AFL0_9PLAT</name>
<feature type="region of interest" description="Disordered" evidence="1">
    <location>
        <begin position="187"/>
        <end position="206"/>
    </location>
</feature>
<dbReference type="InterPro" id="IPR019322">
    <property type="entry name" value="TIMM29"/>
</dbReference>
<feature type="non-terminal residue" evidence="3">
    <location>
        <position position="1"/>
    </location>
</feature>
<dbReference type="Pfam" id="PF10419">
    <property type="entry name" value="TFIIIC_sub6"/>
    <property type="match status" value="1"/>
</dbReference>
<evidence type="ECO:0000259" key="2">
    <source>
        <dbReference type="Pfam" id="PF10419"/>
    </source>
</evidence>
<dbReference type="Gene3D" id="2.60.40.4370">
    <property type="match status" value="1"/>
</dbReference>
<gene>
    <name evidence="3" type="ORF">PXEA_LOCUS12632</name>
</gene>
<dbReference type="GO" id="GO:0045039">
    <property type="term" value="P:protein insertion into mitochondrial inner membrane"/>
    <property type="evidence" value="ECO:0007669"/>
    <property type="project" value="TreeGrafter"/>
</dbReference>
<protein>
    <recommendedName>
        <fullName evidence="2">Transcription factor TFIIIC triple barrel domain-containing protein</fullName>
    </recommendedName>
</protein>
<dbReference type="Pfam" id="PF10171">
    <property type="entry name" value="Tim29"/>
    <property type="match status" value="1"/>
</dbReference>
<evidence type="ECO:0000313" key="3">
    <source>
        <dbReference type="EMBL" id="VEL19192.1"/>
    </source>
</evidence>
<evidence type="ECO:0000313" key="4">
    <source>
        <dbReference type="Proteomes" id="UP000784294"/>
    </source>
</evidence>
<organism evidence="3 4">
    <name type="scientific">Protopolystoma xenopodis</name>
    <dbReference type="NCBI Taxonomy" id="117903"/>
    <lineage>
        <taxon>Eukaryota</taxon>
        <taxon>Metazoa</taxon>
        <taxon>Spiralia</taxon>
        <taxon>Lophotrochozoa</taxon>
        <taxon>Platyhelminthes</taxon>
        <taxon>Monogenea</taxon>
        <taxon>Polyopisthocotylea</taxon>
        <taxon>Polystomatidea</taxon>
        <taxon>Polystomatidae</taxon>
        <taxon>Protopolystoma</taxon>
    </lineage>
</organism>
<dbReference type="GO" id="GO:0042721">
    <property type="term" value="C:TIM22 mitochondrial import inner membrane insertion complex"/>
    <property type="evidence" value="ECO:0007669"/>
    <property type="project" value="InterPro"/>
</dbReference>
<feature type="domain" description="Transcription factor TFIIIC triple barrel" evidence="2">
    <location>
        <begin position="260"/>
        <end position="308"/>
    </location>
</feature>